<evidence type="ECO:0000313" key="2">
    <source>
        <dbReference type="EMBL" id="KDP45130.1"/>
    </source>
</evidence>
<name>A0A067LK95_JATCU</name>
<feature type="compositionally biased region" description="Polar residues" evidence="1">
    <location>
        <begin position="270"/>
        <end position="282"/>
    </location>
</feature>
<evidence type="ECO:0000256" key="1">
    <source>
        <dbReference type="SAM" id="MobiDB-lite"/>
    </source>
</evidence>
<keyword evidence="3" id="KW-1185">Reference proteome</keyword>
<gene>
    <name evidence="2" type="ORF">JCGZ_17462</name>
</gene>
<feature type="region of interest" description="Disordered" evidence="1">
    <location>
        <begin position="253"/>
        <end position="291"/>
    </location>
</feature>
<dbReference type="AlphaFoldDB" id="A0A067LK95"/>
<accession>A0A067LK95</accession>
<sequence>MTVLKPECEKNPGINQIGLSVLKCRTENSNGISHYFKVPKGEGLKRSARSKNEPKRALSNVDYKNEVQAPKREAPPIPTSNKEDQLEEVHQLLLEIKQAQLEVITLFQVKIALRREKAPQEIKWLRMDSHLVRVEEPSIPYDLLDSVDSSLGSCFEIENFQVQVDFQLQPLLLLLFLLLTLVKVAFRFSEIEKLVEKIVAASLEKLLQSDKDKGKDHMVIEDDEAKGEFEGKEHVHDTWQDEEFFAKKVLPRRPSFQGSSSSEKTPSSSNKATLDLRSTSMQPRRFSNFRTPPSKVFEKVQSAGLLQPLALRPPPEPLPKKFNHKAYFKFHQGNGHI</sequence>
<dbReference type="EMBL" id="KK914235">
    <property type="protein sequence ID" value="KDP45130.1"/>
    <property type="molecule type" value="Genomic_DNA"/>
</dbReference>
<evidence type="ECO:0000313" key="3">
    <source>
        <dbReference type="Proteomes" id="UP000027138"/>
    </source>
</evidence>
<organism evidence="2 3">
    <name type="scientific">Jatropha curcas</name>
    <name type="common">Barbados nut</name>
    <dbReference type="NCBI Taxonomy" id="180498"/>
    <lineage>
        <taxon>Eukaryota</taxon>
        <taxon>Viridiplantae</taxon>
        <taxon>Streptophyta</taxon>
        <taxon>Embryophyta</taxon>
        <taxon>Tracheophyta</taxon>
        <taxon>Spermatophyta</taxon>
        <taxon>Magnoliopsida</taxon>
        <taxon>eudicotyledons</taxon>
        <taxon>Gunneridae</taxon>
        <taxon>Pentapetalae</taxon>
        <taxon>rosids</taxon>
        <taxon>fabids</taxon>
        <taxon>Malpighiales</taxon>
        <taxon>Euphorbiaceae</taxon>
        <taxon>Crotonoideae</taxon>
        <taxon>Jatropheae</taxon>
        <taxon>Jatropha</taxon>
    </lineage>
</organism>
<protein>
    <submittedName>
        <fullName evidence="2">Uncharacterized protein</fullName>
    </submittedName>
</protein>
<proteinExistence type="predicted"/>
<feature type="compositionally biased region" description="Low complexity" evidence="1">
    <location>
        <begin position="259"/>
        <end position="269"/>
    </location>
</feature>
<dbReference type="Proteomes" id="UP000027138">
    <property type="component" value="Unassembled WGS sequence"/>
</dbReference>
<reference evidence="2 3" key="1">
    <citation type="journal article" date="2014" name="PLoS ONE">
        <title>Global Analysis of Gene Expression Profiles in Physic Nut (Jatropha curcas L.) Seedlings Exposed to Salt Stress.</title>
        <authorList>
            <person name="Zhang L."/>
            <person name="Zhang C."/>
            <person name="Wu P."/>
            <person name="Chen Y."/>
            <person name="Li M."/>
            <person name="Jiang H."/>
            <person name="Wu G."/>
        </authorList>
    </citation>
    <scope>NUCLEOTIDE SEQUENCE [LARGE SCALE GENOMIC DNA]</scope>
    <source>
        <strain evidence="3">cv. GZQX0401</strain>
        <tissue evidence="2">Young leaves</tissue>
    </source>
</reference>